<dbReference type="InterPro" id="IPR011356">
    <property type="entry name" value="Leucine_aapep/pepB"/>
</dbReference>
<dbReference type="Gene3D" id="3.40.220.10">
    <property type="entry name" value="Leucine Aminopeptidase, subunit E, domain 1"/>
    <property type="match status" value="1"/>
</dbReference>
<dbReference type="PANTHER" id="PTHR11963:SF20">
    <property type="entry name" value="PEPTIDASE B"/>
    <property type="match status" value="1"/>
</dbReference>
<comment type="similarity">
    <text evidence="1">Belongs to the peptidase M17 family.</text>
</comment>
<keyword evidence="8" id="KW-1185">Reference proteome</keyword>
<dbReference type="OrthoDB" id="9809354at2"/>
<dbReference type="RefSeq" id="WP_073328519.1">
    <property type="nucleotide sequence ID" value="NZ_FQYO01000003.1"/>
</dbReference>
<dbReference type="STRING" id="1447782.SAMN05444417_1752"/>
<dbReference type="GO" id="GO:0005737">
    <property type="term" value="C:cytoplasm"/>
    <property type="evidence" value="ECO:0007669"/>
    <property type="project" value="InterPro"/>
</dbReference>
<dbReference type="PRINTS" id="PR00481">
    <property type="entry name" value="LAMNOPPTDASE"/>
</dbReference>
<evidence type="ECO:0000256" key="3">
    <source>
        <dbReference type="ARBA" id="ARBA00022670"/>
    </source>
</evidence>
<evidence type="ECO:0000256" key="4">
    <source>
        <dbReference type="ARBA" id="ARBA00022801"/>
    </source>
</evidence>
<name>A0A1M6E2B1_9RHOB</name>
<keyword evidence="4" id="KW-0378">Hydrolase</keyword>
<keyword evidence="3" id="KW-0645">Protease</keyword>
<dbReference type="AlphaFoldDB" id="A0A1M6E2B1"/>
<dbReference type="GO" id="GO:0006508">
    <property type="term" value="P:proteolysis"/>
    <property type="evidence" value="ECO:0007669"/>
    <property type="project" value="UniProtKB-KW"/>
</dbReference>
<protein>
    <submittedName>
        <fullName evidence="7">Leucyl aminopeptidase</fullName>
    </submittedName>
</protein>
<dbReference type="Pfam" id="PF00883">
    <property type="entry name" value="Peptidase_M17"/>
    <property type="match status" value="1"/>
</dbReference>
<sequence length="462" mass="48181">MQPSFADPQDPRIPLFAVSPEGLSARIAALPEIARTWVEAQGFAAGAGECLAIPDASGKVAMAMVGTGPRESRRHRFAVGRGASRLPAGTYEIAGGTLDKADLEEAALGWLLESYVFDRYASRPARKARLVAPDGIDAGRIEAIAAGECLTRDLINTPANDMGPAELETAVRALAADHAARVEVTHADALLDANLPLIHTVGRAADAARGPRLIDLRWGAWGPKLTLVGKGVCFDTGGLNLKPGASMALMKKDMGGAATVLGLARMIMTLGIPLRLRVLIPAVENSVSGPAFRPGDILPSRKGLSVEINNTDAEGRLVLADALALGAEEEPDLMVSMATLTGAARVAVGPDIAPFYATEDRIAAAIAAAGAEVADPVWRMPYHEPYESLIEPGIADLDNAPGGGMAGSITAALFLRRFAGAGAYAHFDIYGWNQSDRPGRPKGGVGMGARALLAALPKMIRT</sequence>
<evidence type="ECO:0000313" key="8">
    <source>
        <dbReference type="Proteomes" id="UP000184292"/>
    </source>
</evidence>
<dbReference type="GO" id="GO:0030145">
    <property type="term" value="F:manganese ion binding"/>
    <property type="evidence" value="ECO:0007669"/>
    <property type="project" value="InterPro"/>
</dbReference>
<reference evidence="7 8" key="1">
    <citation type="submission" date="2016-11" db="EMBL/GenBank/DDBJ databases">
        <authorList>
            <person name="Jaros S."/>
            <person name="Januszkiewicz K."/>
            <person name="Wedrychowicz H."/>
        </authorList>
    </citation>
    <scope>NUCLEOTIDE SEQUENCE [LARGE SCALE GENOMIC DNA]</scope>
    <source>
        <strain evidence="7 8">DSM 100565</strain>
    </source>
</reference>
<dbReference type="InterPro" id="IPR048816">
    <property type="entry name" value="Peptidase_M17_N_1"/>
</dbReference>
<evidence type="ECO:0000313" key="7">
    <source>
        <dbReference type="EMBL" id="SHI79510.1"/>
    </source>
</evidence>
<dbReference type="InterPro" id="IPR043472">
    <property type="entry name" value="Macro_dom-like"/>
</dbReference>
<dbReference type="PANTHER" id="PTHR11963">
    <property type="entry name" value="LEUCINE AMINOPEPTIDASE-RELATED"/>
    <property type="match status" value="1"/>
</dbReference>
<evidence type="ECO:0000256" key="1">
    <source>
        <dbReference type="ARBA" id="ARBA00009528"/>
    </source>
</evidence>
<dbReference type="Pfam" id="PF21337">
    <property type="entry name" value="Peptidase_M17_N_1"/>
    <property type="match status" value="1"/>
</dbReference>
<dbReference type="PROSITE" id="PS00631">
    <property type="entry name" value="CYTOSOL_AP"/>
    <property type="match status" value="1"/>
</dbReference>
<dbReference type="SUPFAM" id="SSF53187">
    <property type="entry name" value="Zn-dependent exopeptidases"/>
    <property type="match status" value="1"/>
</dbReference>
<feature type="domain" description="Cytosol aminopeptidase" evidence="6">
    <location>
        <begin position="310"/>
        <end position="317"/>
    </location>
</feature>
<organism evidence="7 8">
    <name type="scientific">Wenxinia saemankumensis</name>
    <dbReference type="NCBI Taxonomy" id="1447782"/>
    <lineage>
        <taxon>Bacteria</taxon>
        <taxon>Pseudomonadati</taxon>
        <taxon>Pseudomonadota</taxon>
        <taxon>Alphaproteobacteria</taxon>
        <taxon>Rhodobacterales</taxon>
        <taxon>Roseobacteraceae</taxon>
        <taxon>Wenxinia</taxon>
    </lineage>
</organism>
<dbReference type="CDD" id="cd00433">
    <property type="entry name" value="Peptidase_M17"/>
    <property type="match status" value="1"/>
</dbReference>
<dbReference type="EMBL" id="FQYO01000003">
    <property type="protein sequence ID" value="SHI79510.1"/>
    <property type="molecule type" value="Genomic_DNA"/>
</dbReference>
<keyword evidence="5" id="KW-0464">Manganese</keyword>
<accession>A0A1M6E2B1</accession>
<proteinExistence type="inferred from homology"/>
<dbReference type="Gene3D" id="3.40.630.10">
    <property type="entry name" value="Zn peptidases"/>
    <property type="match status" value="1"/>
</dbReference>
<gene>
    <name evidence="7" type="ORF">SAMN05444417_1752</name>
</gene>
<dbReference type="InterPro" id="IPR000819">
    <property type="entry name" value="Peptidase_M17_C"/>
</dbReference>
<evidence type="ECO:0000256" key="2">
    <source>
        <dbReference type="ARBA" id="ARBA00022438"/>
    </source>
</evidence>
<dbReference type="Proteomes" id="UP000184292">
    <property type="component" value="Unassembled WGS sequence"/>
</dbReference>
<evidence type="ECO:0000256" key="5">
    <source>
        <dbReference type="ARBA" id="ARBA00023211"/>
    </source>
</evidence>
<evidence type="ECO:0000259" key="6">
    <source>
        <dbReference type="PROSITE" id="PS00631"/>
    </source>
</evidence>
<keyword evidence="2 7" id="KW-0031">Aminopeptidase</keyword>
<dbReference type="GO" id="GO:0070006">
    <property type="term" value="F:metalloaminopeptidase activity"/>
    <property type="evidence" value="ECO:0007669"/>
    <property type="project" value="InterPro"/>
</dbReference>